<sequence>MKVKRIVKAWRYPEASERQLGRSLSEFASDLVVFARDKLDGMKFDASDAEINIAEKELEDYAAELLAALAMALPALALQIYKFNSKQWYLVAVSAGGSKNEAVALLDLLGANANEPWYQEKQQQWLSLTEASYRKLANDIIADWSQNVRRANIQAKGRDYVDEVIEQRYKVYTGWSYNRSRGIVATWNSILMRQRLEDAGVTHYLWRGKLDERERLKHLRWEGKRIGVDSDHIFPGEEYGCRCWAEPDFTT</sequence>
<organism evidence="2 3">
    <name type="scientific">Escherichia phage vB_EcoS_NBD2</name>
    <dbReference type="NCBI Taxonomy" id="1852563"/>
    <lineage>
        <taxon>Viruses</taxon>
        <taxon>Duplodnaviria</taxon>
        <taxon>Heunggongvirae</taxon>
        <taxon>Uroviricota</taxon>
        <taxon>Caudoviricetes</taxon>
        <taxon>Drexlerviridae</taxon>
        <taxon>Vilniusvirus</taxon>
        <taxon>Vilniusvirus NBD2</taxon>
    </lineage>
</organism>
<evidence type="ECO:0000313" key="3">
    <source>
        <dbReference type="Proteomes" id="UP000202254"/>
    </source>
</evidence>
<protein>
    <submittedName>
        <fullName evidence="2">Head morphogenesis protein</fullName>
    </submittedName>
</protein>
<proteinExistence type="predicted"/>
<gene>
    <name evidence="2" type="ORF">NBD2_30</name>
</gene>
<dbReference type="OrthoDB" id="6047at10239"/>
<dbReference type="GeneID" id="29079460"/>
<evidence type="ECO:0000256" key="1">
    <source>
        <dbReference type="SAM" id="Coils"/>
    </source>
</evidence>
<feature type="coiled-coil region" evidence="1">
    <location>
        <begin position="44"/>
        <end position="71"/>
    </location>
</feature>
<dbReference type="EMBL" id="KX130668">
    <property type="protein sequence ID" value="ANM45872.1"/>
    <property type="molecule type" value="Genomic_DNA"/>
</dbReference>
<keyword evidence="1" id="KW-0175">Coiled coil</keyword>
<keyword evidence="3" id="KW-1185">Reference proteome</keyword>
<dbReference type="Proteomes" id="UP000202254">
    <property type="component" value="Segment"/>
</dbReference>
<dbReference type="KEGG" id="vg:29079460"/>
<name>A0A192Y8A1_9CAUD</name>
<evidence type="ECO:0000313" key="2">
    <source>
        <dbReference type="EMBL" id="ANM45872.1"/>
    </source>
</evidence>
<dbReference type="RefSeq" id="YP_009284654.1">
    <property type="nucleotide sequence ID" value="NC_031050.1"/>
</dbReference>
<reference evidence="2 3" key="1">
    <citation type="submission" date="2016-04" db="EMBL/GenBank/DDBJ databases">
        <title>Complete Genome of E. coli phage vB_EcoS_NBD2.</title>
        <authorList>
            <person name="Truncaite L."/>
            <person name="Kaliniene L."/>
            <person name="Zajanckauskaite A."/>
            <person name="Meskys R."/>
        </authorList>
    </citation>
    <scope>NUCLEOTIDE SEQUENCE [LARGE SCALE GENOMIC DNA]</scope>
</reference>
<accession>A0A192Y8A1</accession>